<evidence type="ECO:0000259" key="2">
    <source>
        <dbReference type="Pfam" id="PF22150"/>
    </source>
</evidence>
<keyword evidence="4" id="KW-1185">Reference proteome</keyword>
<organism evidence="3 4">
    <name type="scientific">Reinekea blandensis MED297</name>
    <dbReference type="NCBI Taxonomy" id="314283"/>
    <lineage>
        <taxon>Bacteria</taxon>
        <taxon>Pseudomonadati</taxon>
        <taxon>Pseudomonadota</taxon>
        <taxon>Gammaproteobacteria</taxon>
        <taxon>Oceanospirillales</taxon>
        <taxon>Saccharospirillaceae</taxon>
        <taxon>Reinekea</taxon>
    </lineage>
</organism>
<dbReference type="Pfam" id="PF22150">
    <property type="entry name" value="Tt1218-like"/>
    <property type="match status" value="1"/>
</dbReference>
<keyword evidence="1" id="KW-0472">Membrane</keyword>
<feature type="transmembrane region" description="Helical" evidence="1">
    <location>
        <begin position="12"/>
        <end position="33"/>
    </location>
</feature>
<dbReference type="InterPro" id="IPR054402">
    <property type="entry name" value="Tt1218-like_dom"/>
</dbReference>
<keyword evidence="1" id="KW-0812">Transmembrane</keyword>
<keyword evidence="1" id="KW-1133">Transmembrane helix</keyword>
<evidence type="ECO:0000256" key="1">
    <source>
        <dbReference type="SAM" id="Phobius"/>
    </source>
</evidence>
<reference evidence="3 4" key="1">
    <citation type="submission" date="2006-02" db="EMBL/GenBank/DDBJ databases">
        <authorList>
            <person name="Pinhassi J."/>
            <person name="Pedros-Alio C."/>
            <person name="Ferriera S."/>
            <person name="Johnson J."/>
            <person name="Kravitz S."/>
            <person name="Halpern A."/>
            <person name="Remington K."/>
            <person name="Beeson K."/>
            <person name="Tran B."/>
            <person name="Rogers Y.-H."/>
            <person name="Friedman R."/>
            <person name="Venter J.C."/>
        </authorList>
    </citation>
    <scope>NUCLEOTIDE SEQUENCE [LARGE SCALE GENOMIC DNA]</scope>
    <source>
        <strain evidence="3 4">MED297</strain>
    </source>
</reference>
<feature type="domain" description="Type IV pilin Tt1218-like" evidence="2">
    <location>
        <begin position="32"/>
        <end position="104"/>
    </location>
</feature>
<dbReference type="InterPro" id="IPR013362">
    <property type="entry name" value="Pilus_4_PilV"/>
</dbReference>
<comment type="caution">
    <text evidence="3">The sequence shown here is derived from an EMBL/GenBank/DDBJ whole genome shotgun (WGS) entry which is preliminary data.</text>
</comment>
<dbReference type="STRING" id="314283.MED297_18221"/>
<dbReference type="EMBL" id="AAOE01000034">
    <property type="protein sequence ID" value="EAR07711.1"/>
    <property type="molecule type" value="Genomic_DNA"/>
</dbReference>
<name>A4BJK7_9GAMM</name>
<sequence length="172" mass="19336">MQLKMKFQQGAGLIEVLVAMLVLAIGLLGFSAIQTQAMRMNFETMQRARAAALAEDLFDRMRANSQQAISTDNYLRDFDEDLPELIKDCAAEACTPVQMASWDLRRWMENLQTVAPGADARVSKALSDGTIEPNYVRLTIRLVETSELLLEEPSTLNIEQDELVAFEFYALL</sequence>
<accession>A4BJK7</accession>
<protein>
    <submittedName>
        <fullName evidence="3">Type IV fimbrial biogenesis protein PilV</fullName>
    </submittedName>
</protein>
<dbReference type="NCBIfam" id="TIGR02523">
    <property type="entry name" value="type_IV_pilV"/>
    <property type="match status" value="1"/>
</dbReference>
<evidence type="ECO:0000313" key="3">
    <source>
        <dbReference type="EMBL" id="EAR07711.1"/>
    </source>
</evidence>
<evidence type="ECO:0000313" key="4">
    <source>
        <dbReference type="Proteomes" id="UP000005953"/>
    </source>
</evidence>
<gene>
    <name evidence="3" type="ORF">MED297_18221</name>
</gene>
<dbReference type="HOGENOM" id="CLU_103234_3_0_6"/>
<dbReference type="InterPro" id="IPR012902">
    <property type="entry name" value="N_methyl_site"/>
</dbReference>
<dbReference type="NCBIfam" id="TIGR02532">
    <property type="entry name" value="IV_pilin_GFxxxE"/>
    <property type="match status" value="1"/>
</dbReference>
<dbReference type="AlphaFoldDB" id="A4BJK7"/>
<dbReference type="Proteomes" id="UP000005953">
    <property type="component" value="Unassembled WGS sequence"/>
</dbReference>
<dbReference type="Pfam" id="PF07963">
    <property type="entry name" value="N_methyl"/>
    <property type="match status" value="1"/>
</dbReference>
<proteinExistence type="predicted"/>